<dbReference type="GO" id="GO:0016407">
    <property type="term" value="F:acetyltransferase activity"/>
    <property type="evidence" value="ECO:0007669"/>
    <property type="project" value="TreeGrafter"/>
</dbReference>
<dbReference type="InterPro" id="IPR003016">
    <property type="entry name" value="2-oxoA_DH_lipoyl-BS"/>
</dbReference>
<evidence type="ECO:0000259" key="10">
    <source>
        <dbReference type="PROSITE" id="PS51826"/>
    </source>
</evidence>
<dbReference type="OrthoDB" id="9805770at2"/>
<evidence type="ECO:0000256" key="5">
    <source>
        <dbReference type="ARBA" id="ARBA00022823"/>
    </source>
</evidence>
<keyword evidence="6 7" id="KW-0012">Acyltransferase</keyword>
<evidence type="ECO:0000256" key="4">
    <source>
        <dbReference type="ARBA" id="ARBA00022679"/>
    </source>
</evidence>
<evidence type="ECO:0000256" key="7">
    <source>
        <dbReference type="RuleBase" id="RU003423"/>
    </source>
</evidence>
<feature type="compositionally biased region" description="Low complexity" evidence="8">
    <location>
        <begin position="191"/>
        <end position="201"/>
    </location>
</feature>
<dbReference type="Gene3D" id="4.10.320.10">
    <property type="entry name" value="E3-binding domain"/>
    <property type="match status" value="1"/>
</dbReference>
<name>H5T9Y4_9ALTE</name>
<sequence length="545" mass="59073">MNDFILPDIGEGIVECELLKWLVAEGDTVVEDQPIAELMTDKATVEIPAMHNGIVSKLYYKEGDIARVHEPLFAMQSSSDERAETVELSPESEAQPIKATASGSAQIESFILPDIGEGIVECEIMQWLVSEGDVVSEDQAVVEVMTDKAVVEIPAKYNGKIVKLHYAKGDTAGVHTPLFDQEIDSGAQDLTNTSNTSASTAEPALHHSLKHPAVSSIAGIASDTNKHQQGEKYEPPVQVSRAIASPAVRRLAKENEISLSDIKPTGHKGRVLKQDVMQALSSHKEHSQASQNTQTAPNSAQTSGIEKASSNDDRIESIKGIRATMGKQMMASVSTIPHFSVSDELCMDKLIALRNDLKPVFEAESVKLSFLPFFIKALSLAMKTYPILNSRLNEAGTLLTYLSAHNIGIAVDSKIGLLVPNIKNVETLSLFDIAQQLNGIIERARLGKLSNAELSNGSISLSNIGAIGGITATPVINKPDVAIVALGKTQKLPRFTPIGDVFASNIMMVNWSGDHRVIDGATMVKFNNLWMDYLCHPEKMLVHLR</sequence>
<dbReference type="InterPro" id="IPR050743">
    <property type="entry name" value="2-oxoacid_DH_E2_comp"/>
</dbReference>
<dbReference type="Proteomes" id="UP000053586">
    <property type="component" value="Unassembled WGS sequence"/>
</dbReference>
<dbReference type="GO" id="GO:0031405">
    <property type="term" value="F:lipoic acid binding"/>
    <property type="evidence" value="ECO:0007669"/>
    <property type="project" value="TreeGrafter"/>
</dbReference>
<evidence type="ECO:0000256" key="8">
    <source>
        <dbReference type="SAM" id="MobiDB-lite"/>
    </source>
</evidence>
<dbReference type="PROSITE" id="PS51826">
    <property type="entry name" value="PSBD"/>
    <property type="match status" value="1"/>
</dbReference>
<dbReference type="PANTHER" id="PTHR43178">
    <property type="entry name" value="DIHYDROLIPOAMIDE ACETYLTRANSFERASE COMPONENT OF PYRUVATE DEHYDROGENASE COMPLEX"/>
    <property type="match status" value="1"/>
</dbReference>
<dbReference type="InterPro" id="IPR011053">
    <property type="entry name" value="Single_hybrid_motif"/>
</dbReference>
<dbReference type="Pfam" id="PF00198">
    <property type="entry name" value="2-oxoacid_dh"/>
    <property type="match status" value="1"/>
</dbReference>
<dbReference type="InterPro" id="IPR023213">
    <property type="entry name" value="CAT-like_dom_sf"/>
</dbReference>
<dbReference type="CDD" id="cd06849">
    <property type="entry name" value="lipoyl_domain"/>
    <property type="match status" value="2"/>
</dbReference>
<dbReference type="GO" id="GO:0005737">
    <property type="term" value="C:cytoplasm"/>
    <property type="evidence" value="ECO:0007669"/>
    <property type="project" value="TreeGrafter"/>
</dbReference>
<keyword evidence="4 7" id="KW-0808">Transferase</keyword>
<comment type="subunit">
    <text evidence="3">Forms a 24-polypeptide structural core with octahedral symmetry.</text>
</comment>
<dbReference type="AlphaFoldDB" id="H5T9Y4"/>
<dbReference type="Pfam" id="PF00364">
    <property type="entry name" value="Biotin_lipoyl"/>
    <property type="match status" value="2"/>
</dbReference>
<comment type="similarity">
    <text evidence="2 7">Belongs to the 2-oxoacid dehydrogenase family.</text>
</comment>
<dbReference type="PANTHER" id="PTHR43178:SF5">
    <property type="entry name" value="LIPOAMIDE ACYLTRANSFERASE COMPONENT OF BRANCHED-CHAIN ALPHA-KETO ACID DEHYDROGENASE COMPLEX, MITOCHONDRIAL"/>
    <property type="match status" value="1"/>
</dbReference>
<protein>
    <recommendedName>
        <fullName evidence="7">Dihydrolipoamide acetyltransferase component of pyruvate dehydrogenase complex</fullName>
        <ecNumber evidence="7">2.3.1.-</ecNumber>
    </recommendedName>
</protein>
<dbReference type="PROSITE" id="PS50968">
    <property type="entry name" value="BIOTINYL_LIPOYL"/>
    <property type="match status" value="2"/>
</dbReference>
<dbReference type="Gene3D" id="2.40.50.100">
    <property type="match status" value="2"/>
</dbReference>
<dbReference type="EMBL" id="BAET01000007">
    <property type="protein sequence ID" value="GAB55111.1"/>
    <property type="molecule type" value="Genomic_DNA"/>
</dbReference>
<evidence type="ECO:0000259" key="9">
    <source>
        <dbReference type="PROSITE" id="PS50968"/>
    </source>
</evidence>
<accession>H5T9Y4</accession>
<reference evidence="11 12" key="2">
    <citation type="journal article" date="2017" name="Antonie Van Leeuwenhoek">
        <title>Rhizobium rhizosphaerae sp. nov., a novel species isolated from rice rhizosphere.</title>
        <authorList>
            <person name="Zhao J.J."/>
            <person name="Zhang J."/>
            <person name="Zhang R.J."/>
            <person name="Zhang C.W."/>
            <person name="Yin H.Q."/>
            <person name="Zhang X.X."/>
        </authorList>
    </citation>
    <scope>NUCLEOTIDE SEQUENCE [LARGE SCALE GENOMIC DNA]</scope>
    <source>
        <strain evidence="11 12">ACAM 611</strain>
    </source>
</reference>
<dbReference type="InterPro" id="IPR000089">
    <property type="entry name" value="Biotin_lipoyl"/>
</dbReference>
<dbReference type="EC" id="2.3.1.-" evidence="7"/>
<evidence type="ECO:0000256" key="6">
    <source>
        <dbReference type="ARBA" id="ARBA00023315"/>
    </source>
</evidence>
<keyword evidence="5 7" id="KW-0450">Lipoyl</keyword>
<comment type="caution">
    <text evidence="11">The sequence shown here is derived from an EMBL/GenBank/DDBJ whole genome shotgun (WGS) entry which is preliminary data.</text>
</comment>
<reference evidence="11 12" key="1">
    <citation type="journal article" date="2012" name="J. Bacteriol.">
        <title>Genome sequence of proteorhodopsin-containing sea ice bacterium Glaciecola punicea ACAM 611T.</title>
        <authorList>
            <person name="Qin Q.-L."/>
            <person name="Xie B.-B."/>
            <person name="Shu Y.-L."/>
            <person name="Rong J.-C."/>
            <person name="Zhao D.-L."/>
            <person name="Zhang X.-Y."/>
            <person name="Chen X.-L."/>
            <person name="Zhou B.-C."/>
            <person name="Zhanga Y.-Z."/>
        </authorList>
    </citation>
    <scope>NUCLEOTIDE SEQUENCE [LARGE SCALE GENOMIC DNA]</scope>
    <source>
        <strain evidence="11 12">ACAM 611</strain>
    </source>
</reference>
<dbReference type="PROSITE" id="PS00189">
    <property type="entry name" value="LIPOYL"/>
    <property type="match status" value="2"/>
</dbReference>
<dbReference type="InterPro" id="IPR004167">
    <property type="entry name" value="PSBD"/>
</dbReference>
<keyword evidence="12" id="KW-1185">Reference proteome</keyword>
<organism evidence="11 12">
    <name type="scientific">Glaciecola punicea ACAM 611</name>
    <dbReference type="NCBI Taxonomy" id="1121923"/>
    <lineage>
        <taxon>Bacteria</taxon>
        <taxon>Pseudomonadati</taxon>
        <taxon>Pseudomonadota</taxon>
        <taxon>Gammaproteobacteria</taxon>
        <taxon>Alteromonadales</taxon>
        <taxon>Alteromonadaceae</taxon>
        <taxon>Glaciecola</taxon>
    </lineage>
</organism>
<dbReference type="RefSeq" id="WP_006003882.1">
    <property type="nucleotide sequence ID" value="NZ_BAET01000007.1"/>
</dbReference>
<dbReference type="SUPFAM" id="SSF51230">
    <property type="entry name" value="Single hybrid motif"/>
    <property type="match status" value="2"/>
</dbReference>
<feature type="region of interest" description="Disordered" evidence="8">
    <location>
        <begin position="187"/>
        <end position="206"/>
    </location>
</feature>
<dbReference type="InterPro" id="IPR036625">
    <property type="entry name" value="E3-bd_dom_sf"/>
</dbReference>
<feature type="domain" description="Lipoyl-binding" evidence="9">
    <location>
        <begin position="1"/>
        <end position="76"/>
    </location>
</feature>
<feature type="domain" description="Peripheral subunit-binding (PSBD)" evidence="10">
    <location>
        <begin position="243"/>
        <end position="280"/>
    </location>
</feature>
<dbReference type="InterPro" id="IPR001078">
    <property type="entry name" value="2-oxoacid_DH_actylTfrase"/>
</dbReference>
<evidence type="ECO:0000313" key="11">
    <source>
        <dbReference type="EMBL" id="GAB55111.1"/>
    </source>
</evidence>
<feature type="compositionally biased region" description="Polar residues" evidence="8">
    <location>
        <begin position="288"/>
        <end position="304"/>
    </location>
</feature>
<dbReference type="SUPFAM" id="SSF52777">
    <property type="entry name" value="CoA-dependent acyltransferases"/>
    <property type="match status" value="1"/>
</dbReference>
<comment type="cofactor">
    <cofactor evidence="1 7">
        <name>(R)-lipoate</name>
        <dbReference type="ChEBI" id="CHEBI:83088"/>
    </cofactor>
</comment>
<evidence type="ECO:0000313" key="12">
    <source>
        <dbReference type="Proteomes" id="UP000053586"/>
    </source>
</evidence>
<proteinExistence type="inferred from homology"/>
<dbReference type="Pfam" id="PF02817">
    <property type="entry name" value="E3_binding"/>
    <property type="match status" value="1"/>
</dbReference>
<dbReference type="SUPFAM" id="SSF47005">
    <property type="entry name" value="Peripheral subunit-binding domain of 2-oxo acid dehydrogenase complex"/>
    <property type="match status" value="1"/>
</dbReference>
<gene>
    <name evidence="11" type="primary">bkdB</name>
    <name evidence="11" type="ORF">GPUN_0980</name>
</gene>
<evidence type="ECO:0000256" key="3">
    <source>
        <dbReference type="ARBA" id="ARBA00011484"/>
    </source>
</evidence>
<dbReference type="eggNOG" id="COG0508">
    <property type="taxonomic scope" value="Bacteria"/>
</dbReference>
<dbReference type="Gene3D" id="3.30.559.10">
    <property type="entry name" value="Chloramphenicol acetyltransferase-like domain"/>
    <property type="match status" value="1"/>
</dbReference>
<evidence type="ECO:0000256" key="2">
    <source>
        <dbReference type="ARBA" id="ARBA00007317"/>
    </source>
</evidence>
<dbReference type="FunFam" id="3.30.559.10:FF:000007">
    <property type="entry name" value="Dihydrolipoamide acetyltransferase component of pyruvate dehydrogenase complex"/>
    <property type="match status" value="1"/>
</dbReference>
<dbReference type="STRING" id="56804.BAE46_01465"/>
<evidence type="ECO:0000256" key="1">
    <source>
        <dbReference type="ARBA" id="ARBA00001938"/>
    </source>
</evidence>
<feature type="region of interest" description="Disordered" evidence="8">
    <location>
        <begin position="78"/>
        <end position="101"/>
    </location>
</feature>
<feature type="domain" description="Lipoyl-binding" evidence="9">
    <location>
        <begin position="107"/>
        <end position="182"/>
    </location>
</feature>
<feature type="region of interest" description="Disordered" evidence="8">
    <location>
        <begin position="279"/>
        <end position="313"/>
    </location>
</feature>